<gene>
    <name evidence="1" type="ORF">CEPIT_LOCUS17114</name>
    <name evidence="2" type="ORF">CEPIT_LOCUS39572</name>
</gene>
<accession>A0AAV0DR29</accession>
<organism evidence="1 3">
    <name type="scientific">Cuscuta epithymum</name>
    <dbReference type="NCBI Taxonomy" id="186058"/>
    <lineage>
        <taxon>Eukaryota</taxon>
        <taxon>Viridiplantae</taxon>
        <taxon>Streptophyta</taxon>
        <taxon>Embryophyta</taxon>
        <taxon>Tracheophyta</taxon>
        <taxon>Spermatophyta</taxon>
        <taxon>Magnoliopsida</taxon>
        <taxon>eudicotyledons</taxon>
        <taxon>Gunneridae</taxon>
        <taxon>Pentapetalae</taxon>
        <taxon>asterids</taxon>
        <taxon>lamiids</taxon>
        <taxon>Solanales</taxon>
        <taxon>Convolvulaceae</taxon>
        <taxon>Cuscuteae</taxon>
        <taxon>Cuscuta</taxon>
        <taxon>Cuscuta subgen. Cuscuta</taxon>
    </lineage>
</organism>
<dbReference type="EMBL" id="CAMAPF010001035">
    <property type="protein sequence ID" value="CAH9142009.1"/>
    <property type="molecule type" value="Genomic_DNA"/>
</dbReference>
<protein>
    <submittedName>
        <fullName evidence="1">Uncharacterized protein</fullName>
    </submittedName>
</protein>
<evidence type="ECO:0000313" key="3">
    <source>
        <dbReference type="Proteomes" id="UP001152523"/>
    </source>
</evidence>
<comment type="caution">
    <text evidence="1">The sequence shown here is derived from an EMBL/GenBank/DDBJ whole genome shotgun (WGS) entry which is preliminary data.</text>
</comment>
<sequence length="133" mass="14999">MISAINGGLELKGGTFFKPLRTPTRPASVVSLAPRKPPYRPLSESYGVLHITQMSWSSGSHVRRMKDGRWSSWSILTKSKFQGNQIKLTCWPNFCTKDIFGMGDLALLSSRKRGTSLRLCLQTQLRSAFNFFK</sequence>
<dbReference type="AlphaFoldDB" id="A0AAV0DR29"/>
<evidence type="ECO:0000313" key="1">
    <source>
        <dbReference type="EMBL" id="CAH9105239.1"/>
    </source>
</evidence>
<dbReference type="EMBL" id="CAMAPF010000130">
    <property type="protein sequence ID" value="CAH9105239.1"/>
    <property type="molecule type" value="Genomic_DNA"/>
</dbReference>
<reference evidence="1" key="1">
    <citation type="submission" date="2022-07" db="EMBL/GenBank/DDBJ databases">
        <authorList>
            <person name="Macas J."/>
            <person name="Novak P."/>
            <person name="Neumann P."/>
        </authorList>
    </citation>
    <scope>NUCLEOTIDE SEQUENCE</scope>
</reference>
<evidence type="ECO:0000313" key="2">
    <source>
        <dbReference type="EMBL" id="CAH9142009.1"/>
    </source>
</evidence>
<dbReference type="Proteomes" id="UP001152523">
    <property type="component" value="Unassembled WGS sequence"/>
</dbReference>
<keyword evidence="3" id="KW-1185">Reference proteome</keyword>
<proteinExistence type="predicted"/>
<name>A0AAV0DR29_9ASTE</name>